<proteinExistence type="predicted"/>
<dbReference type="Pfam" id="PF06791">
    <property type="entry name" value="TMP_2"/>
    <property type="match status" value="1"/>
</dbReference>
<evidence type="ECO:0000313" key="3">
    <source>
        <dbReference type="EMBL" id="XDI97828.1"/>
    </source>
</evidence>
<evidence type="ECO:0000256" key="1">
    <source>
        <dbReference type="SAM" id="Coils"/>
    </source>
</evidence>
<feature type="coiled-coil region" evidence="1">
    <location>
        <begin position="374"/>
        <end position="401"/>
    </location>
</feature>
<dbReference type="InterPro" id="IPR009628">
    <property type="entry name" value="Phage_tape_measure_N"/>
</dbReference>
<accession>A0AB39BYC8</accession>
<protein>
    <submittedName>
        <fullName evidence="3">Tail length tape measure protein</fullName>
    </submittedName>
</protein>
<keyword evidence="1" id="KW-0175">Coiled coil</keyword>
<sequence length="783" mass="82680">MAANLGTLTLDLIAKIGGFTGPMDQAARHSQKRAKEIEKSMANAADAIKTVVGALAVGVSFTQIIRATADFQNEQAQLAAVLKSTGEAAGFSQGKLNEMADALSRTSILSAGEINQAQTTLLAFTGIVGEEFPRALQAAIDMASRTGMSVVSASETIGRALDIPSKGLAALSKQGFRFSEDQKKLAEYLESTGRTAEAQALILQALEESYGGAAQAARDTLGGALTALSNSFSDLLTGEDGVDQATDAINSLTDTLSDPRIKEAFGVIVAGVFGVTEAVARALPYVVDFTKWAAEELAVIAGGIGLHDLDRLEEKASKLQSLLATMESRGETGYAIYSSAKADYEKVKAQLDQAYALAEMADNLGSGKGKEAPKLNQQELLKEAEAARESAKAQEDAIKARTKASEAIDRQVAALQLQADTVAMSSEQATLYKLRVEGATEAQLANAEAALSAVSAYKEQAKAIKDLNDAQEQTNKEAVSIIDSLRTEEEAIRESYERRRQIIMDATLLTAEERNEALLRLEQEHSEQMIEVNGSYWERYLAAAEENLQSFDELSGVMLENFTGRFGDAFESMVFDSQSLGDAVSNLAEGMARSVVNALGQMAAQWLAYQAVQLLVGKTTQASAASTMTFNALASQQMAAINAFASTAAIPIVGPFMAPAAAATAIAATTPMVGAVASLSLAGMAHEGIDAIPETGTWLLEKGERVTTAETSAKLDKTLDDIQKGGAGAPVVNLYEDASKAGTVNNRQENGQNVIDIFVSNIMSDGKAQQAISRKFGIQGVGQ</sequence>
<name>A0AB39BYC8_9CAUD</name>
<organism evidence="3">
    <name type="scientific">Pakpunavirus sp</name>
    <dbReference type="NCBI Taxonomy" id="2833053"/>
    <lineage>
        <taxon>Viruses</taxon>
        <taxon>Duplodnaviria</taxon>
        <taxon>Heunggongvirae</taxon>
        <taxon>Uroviricota</taxon>
        <taxon>Caudoviricetes</taxon>
        <taxon>Vandenendeviridae</taxon>
        <taxon>Skurskavirinae</taxon>
        <taxon>Pakpunavirus</taxon>
    </lineage>
</organism>
<reference evidence="3" key="1">
    <citation type="submission" date="2024-06" db="EMBL/GenBank/DDBJ databases">
        <authorList>
            <person name="Agudelo-Romero P."/>
            <person name="Caparros-Martin J.A."/>
            <person name="Sharma A."/>
            <person name="Saladie M."/>
            <person name="Stick S.M."/>
            <person name="O'Gara F."/>
        </authorList>
    </citation>
    <scope>NUCLEOTIDE SEQUENCE</scope>
    <source>
        <strain evidence="3">VContig1</strain>
    </source>
</reference>
<feature type="domain" description="Bacteriophage tail tape measure N-terminal" evidence="2">
    <location>
        <begin position="44"/>
        <end position="174"/>
    </location>
</feature>
<evidence type="ECO:0000259" key="2">
    <source>
        <dbReference type="Pfam" id="PF06791"/>
    </source>
</evidence>
<dbReference type="EMBL" id="PP986815">
    <property type="protein sequence ID" value="XDI97828.1"/>
    <property type="molecule type" value="Genomic_DNA"/>
</dbReference>